<dbReference type="Gene3D" id="3.40.50.10910">
    <property type="entry name" value="Amidohydrolase"/>
    <property type="match status" value="1"/>
</dbReference>
<keyword evidence="2" id="KW-0378">Hydrolase</keyword>
<sequence length="386" mass="42923">MLITIKPLKPTKIFIVLVLLSTVTFLKAQDHFVVKNATVFTGDEVIKKTSVLVENGMITKIKKRIKTDLPVIDGDGKFLMPGMTNTHVHAWMPALLNEAAKAGVLNVLDMAGAETFQQMMKNFKHSTNYARYRVAGYAATAPEGHGTQFGFPVPTLEKPEDAKQWVADRVKAKVDHIKIIVEPWRATLNHETVAAIIKEAKSHDKKVVVHVSKMKDGYKVFRSGADGLVHIWRDEKMSDGQIAELANGDFFVIPTILVGYKAVTAMAKKTEEVALKKLAWYKEEVKRLYDAGIPILAGTDPPNAGINMGTDLYKEIIFFSEAGIPNIDALRSATSLPADKFEMDKLGYIKEGFIADMIMLDGNPMKNIKDIEKINTIWKAGKKVKR</sequence>
<dbReference type="SUPFAM" id="SSF51556">
    <property type="entry name" value="Metallo-dependent hydrolases"/>
    <property type="match status" value="1"/>
</dbReference>
<dbReference type="SUPFAM" id="SSF51338">
    <property type="entry name" value="Composite domain of metallo-dependent hydrolases"/>
    <property type="match status" value="1"/>
</dbReference>
<dbReference type="GO" id="GO:0016810">
    <property type="term" value="F:hydrolase activity, acting on carbon-nitrogen (but not peptide) bonds"/>
    <property type="evidence" value="ECO:0007669"/>
    <property type="project" value="InterPro"/>
</dbReference>
<dbReference type="InterPro" id="IPR051781">
    <property type="entry name" value="Metallo-dep_Hydrolase"/>
</dbReference>
<dbReference type="InterPro" id="IPR011059">
    <property type="entry name" value="Metal-dep_hydrolase_composite"/>
</dbReference>
<evidence type="ECO:0000313" key="2">
    <source>
        <dbReference type="EMBL" id="NER17704.1"/>
    </source>
</evidence>
<evidence type="ECO:0000259" key="1">
    <source>
        <dbReference type="Pfam" id="PF01979"/>
    </source>
</evidence>
<protein>
    <submittedName>
        <fullName evidence="2">Amidohydrolase family protein</fullName>
    </submittedName>
</protein>
<evidence type="ECO:0000313" key="3">
    <source>
        <dbReference type="Proteomes" id="UP000474296"/>
    </source>
</evidence>
<dbReference type="InterPro" id="IPR006680">
    <property type="entry name" value="Amidohydro-rel"/>
</dbReference>
<organism evidence="2 3">
    <name type="scientific">Spongiivirga citrea</name>
    <dbReference type="NCBI Taxonomy" id="1481457"/>
    <lineage>
        <taxon>Bacteria</taxon>
        <taxon>Pseudomonadati</taxon>
        <taxon>Bacteroidota</taxon>
        <taxon>Flavobacteriia</taxon>
        <taxon>Flavobacteriales</taxon>
        <taxon>Flavobacteriaceae</taxon>
        <taxon>Spongiivirga</taxon>
    </lineage>
</organism>
<feature type="domain" description="Amidohydrolase-related" evidence="1">
    <location>
        <begin position="78"/>
        <end position="383"/>
    </location>
</feature>
<dbReference type="InterPro" id="IPR032466">
    <property type="entry name" value="Metal_Hydrolase"/>
</dbReference>
<reference evidence="2 3" key="1">
    <citation type="submission" date="2020-01" db="EMBL/GenBank/DDBJ databases">
        <title>Spongiivirga citrea KCTC 32990T.</title>
        <authorList>
            <person name="Wang G."/>
        </authorList>
    </citation>
    <scope>NUCLEOTIDE SEQUENCE [LARGE SCALE GENOMIC DNA]</scope>
    <source>
        <strain evidence="2 3">KCTC 32990</strain>
    </source>
</reference>
<name>A0A6M0CNS7_9FLAO</name>
<dbReference type="Pfam" id="PF01979">
    <property type="entry name" value="Amidohydro_1"/>
    <property type="match status" value="1"/>
</dbReference>
<dbReference type="Gene3D" id="1.20.58.520">
    <property type="entry name" value="Amidohydrolase"/>
    <property type="match status" value="1"/>
</dbReference>
<dbReference type="Gene3D" id="3.30.110.90">
    <property type="entry name" value="Amidohydrolase"/>
    <property type="match status" value="1"/>
</dbReference>
<dbReference type="EMBL" id="JAABOQ010000004">
    <property type="protein sequence ID" value="NER17704.1"/>
    <property type="molecule type" value="Genomic_DNA"/>
</dbReference>
<comment type="caution">
    <text evidence="2">The sequence shown here is derived from an EMBL/GenBank/DDBJ whole genome shotgun (WGS) entry which is preliminary data.</text>
</comment>
<dbReference type="Proteomes" id="UP000474296">
    <property type="component" value="Unassembled WGS sequence"/>
</dbReference>
<dbReference type="Gene3D" id="2.30.40.10">
    <property type="entry name" value="Urease, subunit C, domain 1"/>
    <property type="match status" value="1"/>
</dbReference>
<proteinExistence type="predicted"/>
<dbReference type="AlphaFoldDB" id="A0A6M0CNS7"/>
<keyword evidence="3" id="KW-1185">Reference proteome</keyword>
<dbReference type="PANTHER" id="PTHR43135">
    <property type="entry name" value="ALPHA-D-RIBOSE 1-METHYLPHOSPHONATE 5-TRIPHOSPHATE DIPHOSPHATASE"/>
    <property type="match status" value="1"/>
</dbReference>
<accession>A0A6M0CNS7</accession>
<dbReference type="PANTHER" id="PTHR43135:SF3">
    <property type="entry name" value="ALPHA-D-RIBOSE 1-METHYLPHOSPHONATE 5-TRIPHOSPHATE DIPHOSPHATASE"/>
    <property type="match status" value="1"/>
</dbReference>
<gene>
    <name evidence="2" type="ORF">GWK10_10810</name>
</gene>